<protein>
    <submittedName>
        <fullName evidence="1">Uncharacterized protein</fullName>
    </submittedName>
</protein>
<reference evidence="1" key="1">
    <citation type="journal article" date="2023" name="G3 (Bethesda)">
        <title>A reference genome for the long-term kleptoplast-retaining sea slug Elysia crispata morphotype clarki.</title>
        <authorList>
            <person name="Eastman K.E."/>
            <person name="Pendleton A.L."/>
            <person name="Shaikh M.A."/>
            <person name="Suttiyut T."/>
            <person name="Ogas R."/>
            <person name="Tomko P."/>
            <person name="Gavelis G."/>
            <person name="Widhalm J.R."/>
            <person name="Wisecaver J.H."/>
        </authorList>
    </citation>
    <scope>NUCLEOTIDE SEQUENCE</scope>
    <source>
        <strain evidence="1">ECLA1</strain>
    </source>
</reference>
<dbReference type="EMBL" id="JAWDGP010004193">
    <property type="protein sequence ID" value="KAK3766865.1"/>
    <property type="molecule type" value="Genomic_DNA"/>
</dbReference>
<sequence length="106" mass="11201">MTNSCFFHSACHSLLSHILVHRVRRDFFPFGPEFMINSDGMSSSPGAFPDFRCLIASSTSLIKGGGSDGGFCGVGCTGGTRDVSSVGIVWEGLPSILGDAKSSYPY</sequence>
<accession>A0AAE0ZCQ0</accession>
<proteinExistence type="predicted"/>
<evidence type="ECO:0000313" key="2">
    <source>
        <dbReference type="Proteomes" id="UP001283361"/>
    </source>
</evidence>
<gene>
    <name evidence="1" type="ORF">RRG08_052008</name>
</gene>
<evidence type="ECO:0000313" key="1">
    <source>
        <dbReference type="EMBL" id="KAK3766865.1"/>
    </source>
</evidence>
<name>A0AAE0ZCQ0_9GAST</name>
<comment type="caution">
    <text evidence="1">The sequence shown here is derived from an EMBL/GenBank/DDBJ whole genome shotgun (WGS) entry which is preliminary data.</text>
</comment>
<keyword evidence="2" id="KW-1185">Reference proteome</keyword>
<dbReference type="Proteomes" id="UP001283361">
    <property type="component" value="Unassembled WGS sequence"/>
</dbReference>
<dbReference type="AlphaFoldDB" id="A0AAE0ZCQ0"/>
<organism evidence="1 2">
    <name type="scientific">Elysia crispata</name>
    <name type="common">lettuce slug</name>
    <dbReference type="NCBI Taxonomy" id="231223"/>
    <lineage>
        <taxon>Eukaryota</taxon>
        <taxon>Metazoa</taxon>
        <taxon>Spiralia</taxon>
        <taxon>Lophotrochozoa</taxon>
        <taxon>Mollusca</taxon>
        <taxon>Gastropoda</taxon>
        <taxon>Heterobranchia</taxon>
        <taxon>Euthyneura</taxon>
        <taxon>Panpulmonata</taxon>
        <taxon>Sacoglossa</taxon>
        <taxon>Placobranchoidea</taxon>
        <taxon>Plakobranchidae</taxon>
        <taxon>Elysia</taxon>
    </lineage>
</organism>